<evidence type="ECO:0000256" key="1">
    <source>
        <dbReference type="SAM" id="MobiDB-lite"/>
    </source>
</evidence>
<feature type="region of interest" description="Disordered" evidence="1">
    <location>
        <begin position="1"/>
        <end position="58"/>
    </location>
</feature>
<evidence type="ECO:0000313" key="2">
    <source>
        <dbReference type="EMBL" id="TKA73575.1"/>
    </source>
</evidence>
<proteinExistence type="predicted"/>
<evidence type="ECO:0008006" key="4">
    <source>
        <dbReference type="Google" id="ProtNLM"/>
    </source>
</evidence>
<dbReference type="SUPFAM" id="SSF54695">
    <property type="entry name" value="POZ domain"/>
    <property type="match status" value="1"/>
</dbReference>
<dbReference type="PANTHER" id="PTHR31758:SF2">
    <property type="entry name" value="BTB_POZ DOMAIN-CONTAINING PROTEIN YLR108C"/>
    <property type="match status" value="1"/>
</dbReference>
<keyword evidence="3" id="KW-1185">Reference proteome</keyword>
<feature type="region of interest" description="Disordered" evidence="1">
    <location>
        <begin position="634"/>
        <end position="679"/>
    </location>
</feature>
<reference evidence="2 3" key="1">
    <citation type="submission" date="2017-03" db="EMBL/GenBank/DDBJ databases">
        <title>Genomes of endolithic fungi from Antarctica.</title>
        <authorList>
            <person name="Coleine C."/>
            <person name="Masonjones S."/>
            <person name="Stajich J.E."/>
        </authorList>
    </citation>
    <scope>NUCLEOTIDE SEQUENCE [LARGE SCALE GENOMIC DNA]</scope>
    <source>
        <strain evidence="2 3">CCFEE 5184</strain>
    </source>
</reference>
<name>A0A4U0XG14_9PEZI</name>
<feature type="compositionally biased region" description="Acidic residues" evidence="1">
    <location>
        <begin position="669"/>
        <end position="678"/>
    </location>
</feature>
<dbReference type="InterPro" id="IPR011333">
    <property type="entry name" value="SKP1/BTB/POZ_sf"/>
</dbReference>
<dbReference type="STRING" id="329884.A0A4U0XG14"/>
<feature type="compositionally biased region" description="Basic and acidic residues" evidence="1">
    <location>
        <begin position="166"/>
        <end position="177"/>
    </location>
</feature>
<dbReference type="Proteomes" id="UP000309340">
    <property type="component" value="Unassembled WGS sequence"/>
</dbReference>
<organism evidence="2 3">
    <name type="scientific">Friedmanniomyces simplex</name>
    <dbReference type="NCBI Taxonomy" id="329884"/>
    <lineage>
        <taxon>Eukaryota</taxon>
        <taxon>Fungi</taxon>
        <taxon>Dikarya</taxon>
        <taxon>Ascomycota</taxon>
        <taxon>Pezizomycotina</taxon>
        <taxon>Dothideomycetes</taxon>
        <taxon>Dothideomycetidae</taxon>
        <taxon>Mycosphaerellales</taxon>
        <taxon>Teratosphaeriaceae</taxon>
        <taxon>Friedmanniomyces</taxon>
    </lineage>
</organism>
<protein>
    <recommendedName>
        <fullName evidence="4">Potassium channel tetramerisation-type BTB domain-containing protein</fullName>
    </recommendedName>
</protein>
<comment type="caution">
    <text evidence="2">The sequence shown here is derived from an EMBL/GenBank/DDBJ whole genome shotgun (WGS) entry which is preliminary data.</text>
</comment>
<dbReference type="Gene3D" id="3.30.710.10">
    <property type="entry name" value="Potassium Channel Kv1.1, Chain A"/>
    <property type="match status" value="1"/>
</dbReference>
<feature type="region of interest" description="Disordered" evidence="1">
    <location>
        <begin position="127"/>
        <end position="250"/>
    </location>
</feature>
<evidence type="ECO:0000313" key="3">
    <source>
        <dbReference type="Proteomes" id="UP000309340"/>
    </source>
</evidence>
<dbReference type="OrthoDB" id="2414723at2759"/>
<dbReference type="EMBL" id="NAJQ01000259">
    <property type="protein sequence ID" value="TKA73575.1"/>
    <property type="molecule type" value="Genomic_DNA"/>
</dbReference>
<feature type="compositionally biased region" description="Polar residues" evidence="1">
    <location>
        <begin position="15"/>
        <end position="27"/>
    </location>
</feature>
<accession>A0A4U0XG14</accession>
<dbReference type="AlphaFoldDB" id="A0A4U0XG14"/>
<feature type="compositionally biased region" description="Polar residues" evidence="1">
    <location>
        <begin position="196"/>
        <end position="212"/>
    </location>
</feature>
<gene>
    <name evidence="2" type="ORF">B0A55_07915</name>
</gene>
<sequence>MSDQANDQIDPERTASFSKDTHNQLNGVQAEATRSGLSQAGSHGHAEDHLLQIQDAAASPRGVERSIWDWDTPLDTIGESATYYYEPQGELQQEHRELGRSSTEFSIPHSIGSVDGTWKLANSETIGDSTNGLALPKRPSTVVRPTAGVKRKLTVEQEPSVGNRTSDPKRPSRRMSDGGDDETPSPMDPRLPVQFTRPQSTQSARGRSATDSAESRPRQSGADTEGSRAGPSSTTGSRRPATEPPAPMVLPARKVFPIQIGDKLFRLSGASISSDAPSYFSQFFEEQLRQSDSSDNIRTLYIDRDPATFGDISLHLQGYHIEPRDGPHFVRLFADSQFFSLPRLTAQLFAAPIYIRIGDAEFQIPRDLLSHPGDSPNYFSLGFAIFFTTPAEVFPGLNQRTLLRPPSILPPSVPNRSARTFADLLHILKGYPVEVRSENHRTELLRDARYFHLKGLEQQLIPHTISYNLARKHSEILVRLEDIRQSGISFVSDTAASSPATASPGGTSASPPFSPGWVFYQRPYVDSEAYSLIVEIADGECTMLSLAPRAASSPARFGRATFYGQTLSRVTSLLSVIANKMNIPVTQPLGLMMMERGAGVAGLPVSPGNSGLSEDRMKVRIGADAEIIVDGRRWPMGEEEEDESEAGSMNIDPAEPSRARGKRKRVGGDEEEEEEGEEWVVRRAQWRIRVQRTMQGVAQAGRSGMEVILGAVKMEAYSSERGRNATRGFLG</sequence>
<dbReference type="PANTHER" id="PTHR31758">
    <property type="entry name" value="BTB/POZ DOMAIN-CONTAINING PROTEIN YLR108C"/>
    <property type="match status" value="1"/>
</dbReference>